<keyword evidence="3 6" id="KW-0812">Transmembrane</keyword>
<name>A0A7L6ASH5_9GAMM</name>
<proteinExistence type="predicted"/>
<evidence type="ECO:0000256" key="2">
    <source>
        <dbReference type="ARBA" id="ARBA00022475"/>
    </source>
</evidence>
<feature type="transmembrane region" description="Helical" evidence="6">
    <location>
        <begin position="58"/>
        <end position="80"/>
    </location>
</feature>
<evidence type="ECO:0000256" key="3">
    <source>
        <dbReference type="ARBA" id="ARBA00022692"/>
    </source>
</evidence>
<dbReference type="GO" id="GO:0005886">
    <property type="term" value="C:plasma membrane"/>
    <property type="evidence" value="ECO:0007669"/>
    <property type="project" value="UniProtKB-SubCell"/>
</dbReference>
<evidence type="ECO:0000256" key="4">
    <source>
        <dbReference type="ARBA" id="ARBA00022989"/>
    </source>
</evidence>
<protein>
    <submittedName>
        <fullName evidence="7">Cytochrome C oxidase subunit IV family protein</fullName>
    </submittedName>
</protein>
<keyword evidence="4 6" id="KW-1133">Transmembrane helix</keyword>
<feature type="transmembrane region" description="Helical" evidence="6">
    <location>
        <begin position="27"/>
        <end position="46"/>
    </location>
</feature>
<comment type="subcellular location">
    <subcellularLocation>
        <location evidence="1">Cell membrane</location>
        <topology evidence="1">Multi-pass membrane protein</topology>
    </subcellularLocation>
</comment>
<dbReference type="Pfam" id="PF03626">
    <property type="entry name" value="COX4_pro"/>
    <property type="match status" value="1"/>
</dbReference>
<sequence>MRVYFVWLLLVILTLLTWWAGKAGFNGEWLVVALLASIFIKGHFVITDFMALRNVALLWRALVHGWLILVSSLIFLAYWAGT</sequence>
<dbReference type="KEGG" id="this:HZT40_10915"/>
<dbReference type="InterPro" id="IPR005171">
    <property type="entry name" value="Cyt_c_oxidase_su4_prok"/>
</dbReference>
<keyword evidence="5 6" id="KW-0472">Membrane</keyword>
<gene>
    <name evidence="7" type="ORF">HZT40_10915</name>
</gene>
<dbReference type="EMBL" id="CP059265">
    <property type="protein sequence ID" value="QLQ32013.1"/>
    <property type="molecule type" value="Genomic_DNA"/>
</dbReference>
<reference evidence="7" key="1">
    <citation type="submission" date="2020-06" db="EMBL/GenBank/DDBJ databases">
        <title>Analysis procedures for assessing recovery of high quality, complete, closed genomes from Nanopore long read metagenome sequencing.</title>
        <authorList>
            <person name="Bessarab I."/>
            <person name="Arumugam K."/>
            <person name="Haryono M."/>
            <person name="Liu X."/>
            <person name="Roy S."/>
            <person name="Zuniga-Montanez R.E."/>
            <person name="Qiu G."/>
            <person name="Drautz-Moses D.I."/>
            <person name="Law Y.Y."/>
            <person name="Wuertz S."/>
            <person name="Lauro F.M."/>
            <person name="Huson D.H."/>
            <person name="Williams R.B."/>
        </authorList>
    </citation>
    <scope>NUCLEOTIDE SEQUENCE [LARGE SCALE GENOMIC DNA]</scope>
    <source>
        <strain evidence="7">SSD2</strain>
    </source>
</reference>
<evidence type="ECO:0000313" key="7">
    <source>
        <dbReference type="EMBL" id="QLQ32013.1"/>
    </source>
</evidence>
<evidence type="ECO:0000313" key="8">
    <source>
        <dbReference type="Proteomes" id="UP000510621"/>
    </source>
</evidence>
<evidence type="ECO:0000256" key="5">
    <source>
        <dbReference type="ARBA" id="ARBA00023136"/>
    </source>
</evidence>
<feature type="transmembrane region" description="Helical" evidence="6">
    <location>
        <begin position="5"/>
        <end position="21"/>
    </location>
</feature>
<dbReference type="Proteomes" id="UP000510621">
    <property type="component" value="Chromosome"/>
</dbReference>
<keyword evidence="8" id="KW-1185">Reference proteome</keyword>
<evidence type="ECO:0000256" key="6">
    <source>
        <dbReference type="SAM" id="Phobius"/>
    </source>
</evidence>
<dbReference type="AlphaFoldDB" id="A0A7L6ASH5"/>
<keyword evidence="2" id="KW-1003">Cell membrane</keyword>
<evidence type="ECO:0000256" key="1">
    <source>
        <dbReference type="ARBA" id="ARBA00004651"/>
    </source>
</evidence>
<accession>A0A7L6ASH5</accession>
<organism evidence="7 8">
    <name type="scientific">Candidatus Thiothrix singaporensis</name>
    <dbReference type="NCBI Taxonomy" id="2799669"/>
    <lineage>
        <taxon>Bacteria</taxon>
        <taxon>Pseudomonadati</taxon>
        <taxon>Pseudomonadota</taxon>
        <taxon>Gammaproteobacteria</taxon>
        <taxon>Thiotrichales</taxon>
        <taxon>Thiotrichaceae</taxon>
        <taxon>Thiothrix</taxon>
    </lineage>
</organism>